<reference evidence="1 4" key="2">
    <citation type="submission" date="2018-07" db="EMBL/GenBank/DDBJ databases">
        <title>Genome sequences of Haloplanus sp. CBA1113.</title>
        <authorList>
            <person name="Kim Y.B."/>
            <person name="Roh S.W."/>
        </authorList>
    </citation>
    <scope>NUCLEOTIDE SEQUENCE [LARGE SCALE GENOMIC DNA]</scope>
    <source>
        <strain evidence="1 4">CBA1113</strain>
    </source>
</reference>
<dbReference type="GeneID" id="37287481"/>
<dbReference type="EMBL" id="CP031150">
    <property type="protein sequence ID" value="AXG06929.1"/>
    <property type="molecule type" value="Genomic_DNA"/>
</dbReference>
<evidence type="ECO:0000313" key="4">
    <source>
        <dbReference type="Proteomes" id="UP000253273"/>
    </source>
</evidence>
<evidence type="ECO:0000313" key="1">
    <source>
        <dbReference type="EMBL" id="AXG06929.1"/>
    </source>
</evidence>
<organism evidence="1 4">
    <name type="scientific">Haloplanus rubicundus</name>
    <dbReference type="NCBI Taxonomy" id="1547898"/>
    <lineage>
        <taxon>Archaea</taxon>
        <taxon>Methanobacteriati</taxon>
        <taxon>Methanobacteriota</taxon>
        <taxon>Stenosarchaea group</taxon>
        <taxon>Halobacteria</taxon>
        <taxon>Halobacteriales</taxon>
        <taxon>Haloferacaceae</taxon>
        <taxon>Haloplanus</taxon>
    </lineage>
</organism>
<proteinExistence type="predicted"/>
<dbReference type="OrthoDB" id="298800at2157"/>
<sequence>MASESESPSASDLEVDLEEFDDLPTTDIETELHVHFGMAGSFPLRLADLFFADDGLHIVEYSYITPMFGLGTKKHRREASAMQEVYDVHGLDEVLLQGDTVHWLNYRAIDRVVLHRGGYFGRPKLTVYPADESARSHAVRLHEEDDPDALAASLREVAEGRPFDVVVETGSGFDPRENVQRFFS</sequence>
<dbReference type="AlphaFoldDB" id="A0A345E407"/>
<evidence type="ECO:0000313" key="3">
    <source>
        <dbReference type="Proteomes" id="UP000252985"/>
    </source>
</evidence>
<dbReference type="KEGG" id="haq:DU484_10845"/>
<name>A0A345E407_9EURY</name>
<dbReference type="KEGG" id="haj:DU500_11100"/>
<keyword evidence="4" id="KW-1185">Reference proteome</keyword>
<dbReference type="Proteomes" id="UP000252985">
    <property type="component" value="Chromosome"/>
</dbReference>
<dbReference type="RefSeq" id="WP_114586063.1">
    <property type="nucleotide sequence ID" value="NZ_CP031148.1"/>
</dbReference>
<accession>A0A345E407</accession>
<evidence type="ECO:0000313" key="2">
    <source>
        <dbReference type="EMBL" id="AXG10300.1"/>
    </source>
</evidence>
<accession>A0A345EDM8</accession>
<dbReference type="Proteomes" id="UP000253273">
    <property type="component" value="Chromosome"/>
</dbReference>
<protein>
    <submittedName>
        <fullName evidence="1">Uncharacterized protein</fullName>
    </submittedName>
</protein>
<dbReference type="EMBL" id="CP031148">
    <property type="protein sequence ID" value="AXG10300.1"/>
    <property type="molecule type" value="Genomic_DNA"/>
</dbReference>
<reference evidence="2 3" key="1">
    <citation type="submission" date="2018-07" db="EMBL/GenBank/DDBJ databases">
        <title>Genome sequences of Haloplanus sp. CBA1112.</title>
        <authorList>
            <person name="Kim Y.B."/>
            <person name="Roh S.W."/>
        </authorList>
    </citation>
    <scope>NUCLEOTIDE SEQUENCE [LARGE SCALE GENOMIC DNA]</scope>
    <source>
        <strain evidence="2 3">CBA1112</strain>
    </source>
</reference>
<gene>
    <name evidence="2" type="ORF">DU484_10845</name>
    <name evidence="1" type="ORF">DU500_11100</name>
</gene>